<protein>
    <submittedName>
        <fullName evidence="1">Uncharacterized protein</fullName>
    </submittedName>
</protein>
<reference evidence="1 2" key="1">
    <citation type="submission" date="2021-10" db="EMBL/GenBank/DDBJ databases">
        <title>Lutispora strain m25 sp. nov., a thermophilic, non-spore-forming bacterium isolated from a lab-scale methanogenic bioreactor digesting anaerobic sludge.</title>
        <authorList>
            <person name="El Houari A."/>
            <person name="Mcdonald J."/>
        </authorList>
    </citation>
    <scope>NUCLEOTIDE SEQUENCE [LARGE SCALE GENOMIC DNA]</scope>
    <source>
        <strain evidence="2">m25</strain>
    </source>
</reference>
<evidence type="ECO:0000313" key="2">
    <source>
        <dbReference type="Proteomes" id="UP001651880"/>
    </source>
</evidence>
<dbReference type="RefSeq" id="WP_255228360.1">
    <property type="nucleotide sequence ID" value="NZ_JAJEKE010000015.1"/>
</dbReference>
<sequence length="112" mass="12976">MCESCKDIILRDSFYSPVDYLNCLGYLQELIKAGRCKLIEKSCDLDKVKPVPVKYLAICQYENDKLIYVFLCNEKLEVEQDSAFDTIEEAKTDTALKRKLKEAIQWIIGKEV</sequence>
<dbReference type="Proteomes" id="UP001651880">
    <property type="component" value="Unassembled WGS sequence"/>
</dbReference>
<proteinExistence type="predicted"/>
<name>A0ABT1NL46_9FIRM</name>
<dbReference type="EMBL" id="JAJEKE010000015">
    <property type="protein sequence ID" value="MCQ1530838.1"/>
    <property type="molecule type" value="Genomic_DNA"/>
</dbReference>
<comment type="caution">
    <text evidence="1">The sequence shown here is derived from an EMBL/GenBank/DDBJ whole genome shotgun (WGS) entry which is preliminary data.</text>
</comment>
<organism evidence="1 2">
    <name type="scientific">Lutispora saccharofermentans</name>
    <dbReference type="NCBI Taxonomy" id="3024236"/>
    <lineage>
        <taxon>Bacteria</taxon>
        <taxon>Bacillati</taxon>
        <taxon>Bacillota</taxon>
        <taxon>Clostridia</taxon>
        <taxon>Lutisporales</taxon>
        <taxon>Lutisporaceae</taxon>
        <taxon>Lutispora</taxon>
    </lineage>
</organism>
<evidence type="ECO:0000313" key="1">
    <source>
        <dbReference type="EMBL" id="MCQ1530838.1"/>
    </source>
</evidence>
<accession>A0ABT1NL46</accession>
<keyword evidence="2" id="KW-1185">Reference proteome</keyword>
<gene>
    <name evidence="1" type="ORF">LJD61_14965</name>
</gene>